<feature type="transmembrane region" description="Helical" evidence="1">
    <location>
        <begin position="6"/>
        <end position="23"/>
    </location>
</feature>
<evidence type="ECO:0000313" key="2">
    <source>
        <dbReference type="EMBL" id="BDD07660.1"/>
    </source>
</evidence>
<protein>
    <recommendedName>
        <fullName evidence="4">Metal-dependent hydrolase</fullName>
    </recommendedName>
</protein>
<proteinExistence type="predicted"/>
<feature type="transmembrane region" description="Helical" evidence="1">
    <location>
        <begin position="87"/>
        <end position="107"/>
    </location>
</feature>
<reference evidence="2 3" key="1">
    <citation type="submission" date="2021-12" db="EMBL/GenBank/DDBJ databases">
        <title>Genome sequencing of bacteria with rrn-lacking chromosome and rrn-plasmid.</title>
        <authorList>
            <person name="Anda M."/>
            <person name="Iwasaki W."/>
        </authorList>
    </citation>
    <scope>NUCLEOTIDE SEQUENCE [LARGE SCALE GENOMIC DNA]</scope>
    <source>
        <strain evidence="2 3">DSM 100852</strain>
    </source>
</reference>
<dbReference type="RefSeq" id="WP_338392972.1">
    <property type="nucleotide sequence ID" value="NZ_AP025314.1"/>
</dbReference>
<sequence>MMETIVHYGLHFIAPAGIAWLIDKKRWKKLYVVLLLTMLVDADHLLADPIFKANRCSVGFHPLHSYPAILAYIVGLVVFWRKVIVRTVFIGLLFHMFTDFVDCIWMWEACGSCFDEYKLAHPGFAKVIDFLKKVIGLKS</sequence>
<dbReference type="EMBL" id="AP025314">
    <property type="protein sequence ID" value="BDD07660.1"/>
    <property type="molecule type" value="Genomic_DNA"/>
</dbReference>
<keyword evidence="1" id="KW-1133">Transmembrane helix</keyword>
<dbReference type="KEGG" id="fax:FUAX_00920"/>
<evidence type="ECO:0000313" key="3">
    <source>
        <dbReference type="Proteomes" id="UP001348817"/>
    </source>
</evidence>
<organism evidence="2 3">
    <name type="scientific">Fulvitalea axinellae</name>
    <dbReference type="NCBI Taxonomy" id="1182444"/>
    <lineage>
        <taxon>Bacteria</taxon>
        <taxon>Pseudomonadati</taxon>
        <taxon>Bacteroidota</taxon>
        <taxon>Cytophagia</taxon>
        <taxon>Cytophagales</taxon>
        <taxon>Persicobacteraceae</taxon>
        <taxon>Fulvitalea</taxon>
    </lineage>
</organism>
<evidence type="ECO:0008006" key="4">
    <source>
        <dbReference type="Google" id="ProtNLM"/>
    </source>
</evidence>
<evidence type="ECO:0000256" key="1">
    <source>
        <dbReference type="SAM" id="Phobius"/>
    </source>
</evidence>
<feature type="transmembrane region" description="Helical" evidence="1">
    <location>
        <begin position="63"/>
        <end position="80"/>
    </location>
</feature>
<dbReference type="Pfam" id="PF19617">
    <property type="entry name" value="DUF6122"/>
    <property type="match status" value="1"/>
</dbReference>
<keyword evidence="1" id="KW-0812">Transmembrane</keyword>
<keyword evidence="1" id="KW-0472">Membrane</keyword>
<dbReference type="InterPro" id="IPR046125">
    <property type="entry name" value="DUF6122"/>
</dbReference>
<gene>
    <name evidence="2" type="ORF">FUAX_00920</name>
</gene>
<accession>A0AAU9D9W5</accession>
<keyword evidence="3" id="KW-1185">Reference proteome</keyword>
<dbReference type="Proteomes" id="UP001348817">
    <property type="component" value="Chromosome"/>
</dbReference>
<dbReference type="AlphaFoldDB" id="A0AAU9D9W5"/>
<name>A0AAU9D9W5_9BACT</name>